<dbReference type="EMBL" id="JAQQDW010000036">
    <property type="protein sequence ID" value="MFM0105492.1"/>
    <property type="molecule type" value="Genomic_DNA"/>
</dbReference>
<protein>
    <submittedName>
        <fullName evidence="1">AAA family ATPase</fullName>
    </submittedName>
</protein>
<gene>
    <name evidence="1" type="ORF">PQR01_18865</name>
</gene>
<evidence type="ECO:0000313" key="1">
    <source>
        <dbReference type="EMBL" id="MFM0105492.1"/>
    </source>
</evidence>
<comment type="caution">
    <text evidence="1">The sequence shown here is derived from an EMBL/GenBank/DDBJ whole genome shotgun (WGS) entry which is preliminary data.</text>
</comment>
<evidence type="ECO:0000313" key="2">
    <source>
        <dbReference type="Proteomes" id="UP001629235"/>
    </source>
</evidence>
<organism evidence="1 2">
    <name type="scientific">Paraburkholderia rhynchosiae</name>
    <dbReference type="NCBI Taxonomy" id="487049"/>
    <lineage>
        <taxon>Bacteria</taxon>
        <taxon>Pseudomonadati</taxon>
        <taxon>Pseudomonadota</taxon>
        <taxon>Betaproteobacteria</taxon>
        <taxon>Burkholderiales</taxon>
        <taxon>Burkholderiaceae</taxon>
        <taxon>Paraburkholderia</taxon>
    </lineage>
</organism>
<name>A0ACC7NDE2_9BURK</name>
<dbReference type="Proteomes" id="UP001629235">
    <property type="component" value="Unassembled WGS sequence"/>
</dbReference>
<reference evidence="1 2" key="1">
    <citation type="journal article" date="2024" name="Chem. Sci.">
        <title>Discovery of megapolipeptins by genome mining of a Burkholderiales bacteria collection.</title>
        <authorList>
            <person name="Paulo B.S."/>
            <person name="Recchia M.J.J."/>
            <person name="Lee S."/>
            <person name="Fergusson C.H."/>
            <person name="Romanowski S.B."/>
            <person name="Hernandez A."/>
            <person name="Krull N."/>
            <person name="Liu D.Y."/>
            <person name="Cavanagh H."/>
            <person name="Bos A."/>
            <person name="Gray C.A."/>
            <person name="Murphy B.T."/>
            <person name="Linington R.G."/>
            <person name="Eustaquio A.S."/>
        </authorList>
    </citation>
    <scope>NUCLEOTIDE SEQUENCE [LARGE SCALE GENOMIC DNA]</scope>
    <source>
        <strain evidence="1 2">RL18-126-BIB-B</strain>
    </source>
</reference>
<accession>A0ACC7NDE2</accession>
<keyword evidence="2" id="KW-1185">Reference proteome</keyword>
<sequence>MNTALMLRVTSIRSQNPRGMGGCIFAGTSIDPQGNVLDARAYYVVRASGMLLGENRVQVGQWWHVEGPCRQRSNLVNGFEVSERQIESTALELLLPSGEYVVTMMAESDDFRGIGYGKARKLWERFGSRLYSLLDDGDVATLATVLTEETAQQAVAAWALQGNTRTLQWLQRRGFETSIGRKILKFFGAEASAKIEEDPYRLISFCASWKSVDGLARSKFGLRLDDHRRLRGAVEEALYRLFDSGHTCATRAMLVDRLVGVLGPQTPQFRWRTLIDAALDQGHWNGSYVIGGDDTIHPTGPLVMETAVAQAIAQRVMDPEVQSLLTDIELERLIQRYETVEGLSLNDEQRDAVYVAAGNAFALVTGGAGVGKTTVLKAVYTAYEKAGVRIYQMALAGRAAKRMQEATGRPASTIASFLKNVGRDALDGPLVVVVDEASMVDIVTMHRLCSSLPPHARLLLVGDKAQLMPVGPGLVLHALVGLPQIASAELKVVKRYGDAIAQAAQAIRNGIWPSLPADRTAPISMLSCPNQRPDGPGSIADMVLRLYQLDPENTQILSARRSGPDGTRTLNLTCQSALTVSSRPLVVWSDEHESAVRTGFHVGDLMLCTRNLWSMGLQNGSLGRLVQIEETPRMLSDDAGNDIGLAIGWILWDDGERRPVFEYMLDDLELGYAITVHKAQGSQWPRVIVPVTGNRLLDRTLLYTAITRARQQVILVGDAEAARVAVEALPKAHFRQVGLTAQLLTYLHVSPLQSLESVNKGGENATLLTAQT</sequence>
<proteinExistence type="predicted"/>